<evidence type="ECO:0000313" key="2">
    <source>
        <dbReference type="Proteomes" id="UP000602198"/>
    </source>
</evidence>
<keyword evidence="2" id="KW-1185">Reference proteome</keyword>
<name>A0ABS1LYF8_9NOCA</name>
<evidence type="ECO:0000313" key="1">
    <source>
        <dbReference type="EMBL" id="MBL1073443.1"/>
    </source>
</evidence>
<protein>
    <submittedName>
        <fullName evidence="1">Uncharacterized protein</fullName>
    </submittedName>
</protein>
<sequence length="68" mass="7205">MRTNTGACLYTAYYSCPTFGHSIGIAFLTDTPDTSTTQAGDVLATVATNPEDSRLDYVELAIGCSTAY</sequence>
<dbReference type="RefSeq" id="WP_201943392.1">
    <property type="nucleotide sequence ID" value="NZ_JAERRJ010000001.1"/>
</dbReference>
<reference evidence="1 2" key="1">
    <citation type="submission" date="2021-01" db="EMBL/GenBank/DDBJ databases">
        <title>WGS of actinomycetes isolated from Thailand.</title>
        <authorList>
            <person name="Thawai C."/>
        </authorList>
    </citation>
    <scope>NUCLEOTIDE SEQUENCE [LARGE SCALE GENOMIC DNA]</scope>
    <source>
        <strain evidence="1 2">LPG 2</strain>
    </source>
</reference>
<dbReference type="EMBL" id="JAERRJ010000001">
    <property type="protein sequence ID" value="MBL1073443.1"/>
    <property type="molecule type" value="Genomic_DNA"/>
</dbReference>
<comment type="caution">
    <text evidence="1">The sequence shown here is derived from an EMBL/GenBank/DDBJ whole genome shotgun (WGS) entry which is preliminary data.</text>
</comment>
<dbReference type="Proteomes" id="UP000602198">
    <property type="component" value="Unassembled WGS sequence"/>
</dbReference>
<accession>A0ABS1LYF8</accession>
<gene>
    <name evidence="1" type="ORF">JK358_03455</name>
</gene>
<proteinExistence type="predicted"/>
<organism evidence="1 2">
    <name type="scientific">Nocardia acididurans</name>
    <dbReference type="NCBI Taxonomy" id="2802282"/>
    <lineage>
        <taxon>Bacteria</taxon>
        <taxon>Bacillati</taxon>
        <taxon>Actinomycetota</taxon>
        <taxon>Actinomycetes</taxon>
        <taxon>Mycobacteriales</taxon>
        <taxon>Nocardiaceae</taxon>
        <taxon>Nocardia</taxon>
    </lineage>
</organism>